<evidence type="ECO:0000256" key="1">
    <source>
        <dbReference type="SAM" id="MobiDB-lite"/>
    </source>
</evidence>
<protein>
    <submittedName>
        <fullName evidence="2">Uncharacterized protein</fullName>
    </submittedName>
</protein>
<evidence type="ECO:0000313" key="3">
    <source>
        <dbReference type="Proteomes" id="UP000246278"/>
    </source>
</evidence>
<proteinExistence type="predicted"/>
<dbReference type="AlphaFoldDB" id="A0A317T421"/>
<feature type="region of interest" description="Disordered" evidence="1">
    <location>
        <begin position="1"/>
        <end position="25"/>
    </location>
</feature>
<accession>A0A317T421</accession>
<dbReference type="EMBL" id="PDNZ01000007">
    <property type="protein sequence ID" value="PWW81383.1"/>
    <property type="molecule type" value="Genomic_DNA"/>
</dbReference>
<gene>
    <name evidence="2" type="ORF">CR164_10120</name>
</gene>
<name>A0A317T421_9CHLB</name>
<dbReference type="Proteomes" id="UP000246278">
    <property type="component" value="Unassembled WGS sequence"/>
</dbReference>
<comment type="caution">
    <text evidence="2">The sequence shown here is derived from an EMBL/GenBank/DDBJ whole genome shotgun (WGS) entry which is preliminary data.</text>
</comment>
<organism evidence="2 3">
    <name type="scientific">Prosthecochloris marina</name>
    <dbReference type="NCBI Taxonomy" id="2017681"/>
    <lineage>
        <taxon>Bacteria</taxon>
        <taxon>Pseudomonadati</taxon>
        <taxon>Chlorobiota</taxon>
        <taxon>Chlorobiia</taxon>
        <taxon>Chlorobiales</taxon>
        <taxon>Chlorobiaceae</taxon>
        <taxon>Prosthecochloris</taxon>
    </lineage>
</organism>
<keyword evidence="3" id="KW-1185">Reference proteome</keyword>
<evidence type="ECO:0000313" key="2">
    <source>
        <dbReference type="EMBL" id="PWW81383.1"/>
    </source>
</evidence>
<sequence length="76" mass="8129">MEEPYCPESASMLPSETDDGSPGLRSACPRMTKGERSHAALDAASMLTNGQVMDSRSKASFSNYSTFPVVQVVSIL</sequence>
<reference evidence="3" key="1">
    <citation type="submission" date="2017-10" db="EMBL/GenBank/DDBJ databases">
        <authorList>
            <person name="Gaisin V.A."/>
            <person name="Rysina M.S."/>
            <person name="Grouzdev D.S."/>
        </authorList>
    </citation>
    <scope>NUCLEOTIDE SEQUENCE [LARGE SCALE GENOMIC DNA]</scope>
    <source>
        <strain evidence="3">V1</strain>
    </source>
</reference>
<dbReference type="RefSeq" id="WP_110023878.1">
    <property type="nucleotide sequence ID" value="NZ_PDNZ01000007.1"/>
</dbReference>